<evidence type="ECO:0000256" key="1">
    <source>
        <dbReference type="ARBA" id="ARBA00022737"/>
    </source>
</evidence>
<sequence length="86" mass="8864">LHVAALNGHQDVTEALIRAGIDIEAGEGSIGTALHLCSVRGHSSIMKLLLDHGANVNAYSNEHGPVINAAIKSGTVEAVNMILNGD</sequence>
<keyword evidence="2 3" id="KW-0040">ANK repeat</keyword>
<dbReference type="InterPro" id="IPR036770">
    <property type="entry name" value="Ankyrin_rpt-contain_sf"/>
</dbReference>
<organism evidence="4 5">
    <name type="scientific">Elsinoe ampelina</name>
    <dbReference type="NCBI Taxonomy" id="302913"/>
    <lineage>
        <taxon>Eukaryota</taxon>
        <taxon>Fungi</taxon>
        <taxon>Dikarya</taxon>
        <taxon>Ascomycota</taxon>
        <taxon>Pezizomycotina</taxon>
        <taxon>Dothideomycetes</taxon>
        <taxon>Dothideomycetidae</taxon>
        <taxon>Myriangiales</taxon>
        <taxon>Elsinoaceae</taxon>
        <taxon>Elsinoe</taxon>
    </lineage>
</organism>
<dbReference type="InterPro" id="IPR051070">
    <property type="entry name" value="NF-kappa-B_inhibitor"/>
</dbReference>
<dbReference type="Gene3D" id="1.25.40.20">
    <property type="entry name" value="Ankyrin repeat-containing domain"/>
    <property type="match status" value="1"/>
</dbReference>
<dbReference type="AlphaFoldDB" id="A0A6A6GBL8"/>
<dbReference type="PROSITE" id="PS50088">
    <property type="entry name" value="ANK_REPEAT"/>
    <property type="match status" value="2"/>
</dbReference>
<reference evidence="5" key="1">
    <citation type="journal article" date="2020" name="Stud. Mycol.">
        <title>101 Dothideomycetes genomes: A test case for predicting lifestyles and emergence of pathogens.</title>
        <authorList>
            <person name="Haridas S."/>
            <person name="Albert R."/>
            <person name="Binder M."/>
            <person name="Bloem J."/>
            <person name="LaButti K."/>
            <person name="Salamov A."/>
            <person name="Andreopoulos B."/>
            <person name="Baker S."/>
            <person name="Barry K."/>
            <person name="Bills G."/>
            <person name="Bluhm B."/>
            <person name="Cannon C."/>
            <person name="Castanera R."/>
            <person name="Culley D."/>
            <person name="Daum C."/>
            <person name="Ezra D."/>
            <person name="Gonzalez J."/>
            <person name="Henrissat B."/>
            <person name="Kuo A."/>
            <person name="Liang C."/>
            <person name="Lipzen A."/>
            <person name="Lutzoni F."/>
            <person name="Magnuson J."/>
            <person name="Mondo S."/>
            <person name="Nolan M."/>
            <person name="Ohm R."/>
            <person name="Pangilinan J."/>
            <person name="Park H.-J."/>
            <person name="Ramirez L."/>
            <person name="Alfaro M."/>
            <person name="Sun H."/>
            <person name="Tritt A."/>
            <person name="Yoshinaga Y."/>
            <person name="Zwiers L.-H."/>
            <person name="Turgeon B."/>
            <person name="Goodwin S."/>
            <person name="Spatafora J."/>
            <person name="Crous P."/>
            <person name="Grigoriev I."/>
        </authorList>
    </citation>
    <scope>NUCLEOTIDE SEQUENCE [LARGE SCALE GENOMIC DNA]</scope>
    <source>
        <strain evidence="5">CECT 20119</strain>
    </source>
</reference>
<feature type="repeat" description="ANK" evidence="3">
    <location>
        <begin position="32"/>
        <end position="61"/>
    </location>
</feature>
<keyword evidence="1" id="KW-0677">Repeat</keyword>
<dbReference type="SUPFAM" id="SSF48403">
    <property type="entry name" value="Ankyrin repeat"/>
    <property type="match status" value="1"/>
</dbReference>
<dbReference type="InterPro" id="IPR002110">
    <property type="entry name" value="Ankyrin_rpt"/>
</dbReference>
<evidence type="ECO:0000313" key="5">
    <source>
        <dbReference type="Proteomes" id="UP000799538"/>
    </source>
</evidence>
<dbReference type="EMBL" id="ML992507">
    <property type="protein sequence ID" value="KAF2223067.1"/>
    <property type="molecule type" value="Genomic_DNA"/>
</dbReference>
<accession>A0A6A6GBL8</accession>
<dbReference type="GO" id="GO:0071356">
    <property type="term" value="P:cellular response to tumor necrosis factor"/>
    <property type="evidence" value="ECO:0007669"/>
    <property type="project" value="TreeGrafter"/>
</dbReference>
<dbReference type="PROSITE" id="PS50297">
    <property type="entry name" value="ANK_REP_REGION"/>
    <property type="match status" value="2"/>
</dbReference>
<feature type="non-terminal residue" evidence="4">
    <location>
        <position position="86"/>
    </location>
</feature>
<dbReference type="PANTHER" id="PTHR46680">
    <property type="entry name" value="NF-KAPPA-B INHIBITOR ALPHA"/>
    <property type="match status" value="1"/>
</dbReference>
<evidence type="ECO:0000256" key="2">
    <source>
        <dbReference type="ARBA" id="ARBA00023043"/>
    </source>
</evidence>
<feature type="repeat" description="ANK" evidence="3">
    <location>
        <begin position="1"/>
        <end position="28"/>
    </location>
</feature>
<dbReference type="Pfam" id="PF12796">
    <property type="entry name" value="Ank_2"/>
    <property type="match status" value="1"/>
</dbReference>
<proteinExistence type="predicted"/>
<dbReference type="Proteomes" id="UP000799538">
    <property type="component" value="Unassembled WGS sequence"/>
</dbReference>
<dbReference type="SMART" id="SM00248">
    <property type="entry name" value="ANK"/>
    <property type="match status" value="2"/>
</dbReference>
<feature type="non-terminal residue" evidence="4">
    <location>
        <position position="1"/>
    </location>
</feature>
<dbReference type="GO" id="GO:0005829">
    <property type="term" value="C:cytosol"/>
    <property type="evidence" value="ECO:0007669"/>
    <property type="project" value="TreeGrafter"/>
</dbReference>
<keyword evidence="5" id="KW-1185">Reference proteome</keyword>
<name>A0A6A6GBL8_9PEZI</name>
<dbReference type="OrthoDB" id="3664645at2759"/>
<dbReference type="GO" id="GO:0051059">
    <property type="term" value="F:NF-kappaB binding"/>
    <property type="evidence" value="ECO:0007669"/>
    <property type="project" value="TreeGrafter"/>
</dbReference>
<evidence type="ECO:0000313" key="4">
    <source>
        <dbReference type="EMBL" id="KAF2223067.1"/>
    </source>
</evidence>
<protein>
    <submittedName>
        <fullName evidence="4">Ankyrin repeat protein</fullName>
    </submittedName>
</protein>
<evidence type="ECO:0000256" key="3">
    <source>
        <dbReference type="PROSITE-ProRule" id="PRU00023"/>
    </source>
</evidence>
<gene>
    <name evidence="4" type="ORF">BDZ85DRAFT_165941</name>
</gene>
<dbReference type="PANTHER" id="PTHR46680:SF3">
    <property type="entry name" value="NF-KAPPA-B INHIBITOR CACTUS"/>
    <property type="match status" value="1"/>
</dbReference>